<dbReference type="GO" id="GO:0003700">
    <property type="term" value="F:DNA-binding transcription factor activity"/>
    <property type="evidence" value="ECO:0007669"/>
    <property type="project" value="InterPro"/>
</dbReference>
<evidence type="ECO:0000256" key="3">
    <source>
        <dbReference type="ARBA" id="ARBA00023125"/>
    </source>
</evidence>
<dbReference type="GO" id="GO:0005829">
    <property type="term" value="C:cytosol"/>
    <property type="evidence" value="ECO:0007669"/>
    <property type="project" value="TreeGrafter"/>
</dbReference>
<dbReference type="Gene3D" id="1.10.10.10">
    <property type="entry name" value="Winged helix-like DNA-binding domain superfamily/Winged helix DNA-binding domain"/>
    <property type="match status" value="1"/>
</dbReference>
<dbReference type="InterPro" id="IPR036388">
    <property type="entry name" value="WH-like_DNA-bd_sf"/>
</dbReference>
<keyword evidence="2" id="KW-0805">Transcription regulation</keyword>
<reference evidence="6 7" key="1">
    <citation type="journal article" date="2019" name="Microbiol. Resour. Announc.">
        <title>Draft Genome Sequence of Comamonas testosteroni TA441, a Bacterium That Has a Cryptic Phenol Degradation Gene Cluster.</title>
        <authorList>
            <person name="Arai H."/>
            <person name="Ishii M."/>
        </authorList>
    </citation>
    <scope>NUCLEOTIDE SEQUENCE [LARGE SCALE GENOMIC DNA]</scope>
    <source>
        <strain evidence="6 7">TA441</strain>
    </source>
</reference>
<evidence type="ECO:0000256" key="1">
    <source>
        <dbReference type="ARBA" id="ARBA00009437"/>
    </source>
</evidence>
<dbReference type="SUPFAM" id="SSF53850">
    <property type="entry name" value="Periplasmic binding protein-like II"/>
    <property type="match status" value="1"/>
</dbReference>
<dbReference type="Pfam" id="PF03466">
    <property type="entry name" value="LysR_substrate"/>
    <property type="match status" value="1"/>
</dbReference>
<dbReference type="Gene3D" id="3.40.190.290">
    <property type="match status" value="1"/>
</dbReference>
<dbReference type="EMBL" id="BKBW01000004">
    <property type="protein sequence ID" value="GEQ75317.1"/>
    <property type="molecule type" value="Genomic_DNA"/>
</dbReference>
<dbReference type="AlphaFoldDB" id="A0A5A7MC21"/>
<dbReference type="InterPro" id="IPR005119">
    <property type="entry name" value="LysR_subst-bd"/>
</dbReference>
<dbReference type="PROSITE" id="PS50931">
    <property type="entry name" value="HTH_LYSR"/>
    <property type="match status" value="1"/>
</dbReference>
<dbReference type="Pfam" id="PF00126">
    <property type="entry name" value="HTH_1"/>
    <property type="match status" value="1"/>
</dbReference>
<organism evidence="6 7">
    <name type="scientific">Comamonas testosteroni</name>
    <name type="common">Pseudomonas testosteroni</name>
    <dbReference type="NCBI Taxonomy" id="285"/>
    <lineage>
        <taxon>Bacteria</taxon>
        <taxon>Pseudomonadati</taxon>
        <taxon>Pseudomonadota</taxon>
        <taxon>Betaproteobacteria</taxon>
        <taxon>Burkholderiales</taxon>
        <taxon>Comamonadaceae</taxon>
        <taxon>Comamonas</taxon>
    </lineage>
</organism>
<evidence type="ECO:0000256" key="4">
    <source>
        <dbReference type="ARBA" id="ARBA00023163"/>
    </source>
</evidence>
<dbReference type="InterPro" id="IPR050950">
    <property type="entry name" value="HTH-type_LysR_regulators"/>
</dbReference>
<keyword evidence="4" id="KW-0804">Transcription</keyword>
<feature type="domain" description="HTH lysR-type" evidence="5">
    <location>
        <begin position="3"/>
        <end position="60"/>
    </location>
</feature>
<evidence type="ECO:0000313" key="6">
    <source>
        <dbReference type="EMBL" id="GEQ75317.1"/>
    </source>
</evidence>
<comment type="similarity">
    <text evidence="1">Belongs to the LysR transcriptional regulatory family.</text>
</comment>
<dbReference type="FunFam" id="1.10.10.10:FF:000001">
    <property type="entry name" value="LysR family transcriptional regulator"/>
    <property type="match status" value="1"/>
</dbReference>
<dbReference type="SUPFAM" id="SSF46785">
    <property type="entry name" value="Winged helix' DNA-binding domain"/>
    <property type="match status" value="1"/>
</dbReference>
<gene>
    <name evidence="6" type="ORF">CTTA_2322</name>
</gene>
<dbReference type="InterPro" id="IPR000847">
    <property type="entry name" value="LysR_HTH_N"/>
</dbReference>
<dbReference type="InterPro" id="IPR036390">
    <property type="entry name" value="WH_DNA-bd_sf"/>
</dbReference>
<evidence type="ECO:0000313" key="7">
    <source>
        <dbReference type="Proteomes" id="UP000323105"/>
    </source>
</evidence>
<dbReference type="GO" id="GO:0003677">
    <property type="term" value="F:DNA binding"/>
    <property type="evidence" value="ECO:0007669"/>
    <property type="project" value="UniProtKB-KW"/>
</dbReference>
<dbReference type="PANTHER" id="PTHR30419">
    <property type="entry name" value="HTH-TYPE TRANSCRIPTIONAL REGULATOR YBHD"/>
    <property type="match status" value="1"/>
</dbReference>
<dbReference type="Proteomes" id="UP000323105">
    <property type="component" value="Unassembled WGS sequence"/>
</dbReference>
<evidence type="ECO:0000256" key="2">
    <source>
        <dbReference type="ARBA" id="ARBA00023015"/>
    </source>
</evidence>
<comment type="caution">
    <text evidence="6">The sequence shown here is derived from an EMBL/GenBank/DDBJ whole genome shotgun (WGS) entry which is preliminary data.</text>
</comment>
<dbReference type="RefSeq" id="WP_149355552.1">
    <property type="nucleotide sequence ID" value="NZ_BKBW01000004.1"/>
</dbReference>
<name>A0A5A7MC21_COMTE</name>
<dbReference type="PANTHER" id="PTHR30419:SF2">
    <property type="entry name" value="LYSR FAMILY TRANSCRIPTIONAL REGULATOR"/>
    <property type="match status" value="1"/>
</dbReference>
<accession>A0A5A7MC21</accession>
<evidence type="ECO:0000259" key="5">
    <source>
        <dbReference type="PROSITE" id="PS50931"/>
    </source>
</evidence>
<keyword evidence="3" id="KW-0238">DNA-binding</keyword>
<proteinExistence type="inferred from homology"/>
<protein>
    <submittedName>
        <fullName evidence="6">LysR family transcriptional regulator</fullName>
    </submittedName>
</protein>
<sequence length="300" mass="33165">MLPDLDSIALFVKAAELHSLTRAAEAQGMGLAAASRRISLLEHRLKCTLFDRSHKGVELTPAGKTLLHHATQLLIQLNQMQVDLEEHASGRRRAVRIQVNTSAMAQYVPSDLACFTAANPDIRLTVKERWTKQIVEALLLGETDVGVINPGGPLEGLECYPYRSDHLTVVLPPNHPLAEYDELWFEQILDYPLVGLEHATSLMDLLATQAGLVQKALKLRVEMQSFEAVSRMIEAGMGIGVLPKVAATAYLHGMKLQTRALKDEWGKRQMLICTAKGREKSEHVDRLLQALLLAAQDTAN</sequence>